<keyword evidence="8" id="KW-1185">Reference proteome</keyword>
<feature type="transmembrane region" description="Helical" evidence="6">
    <location>
        <begin position="309"/>
        <end position="342"/>
    </location>
</feature>
<keyword evidence="3 6" id="KW-0812">Transmembrane</keyword>
<evidence type="ECO:0000256" key="5">
    <source>
        <dbReference type="ARBA" id="ARBA00023136"/>
    </source>
</evidence>
<keyword evidence="4 6" id="KW-1133">Transmembrane helix</keyword>
<reference evidence="7" key="1">
    <citation type="submission" date="2011-10" db="EMBL/GenBank/DDBJ databases">
        <title>The Genome Sequence of Oxalobacter formigenes HOxBLS.</title>
        <authorList>
            <consortium name="The Broad Institute Genome Sequencing Platform"/>
            <person name="Earl A."/>
            <person name="Ward D."/>
            <person name="Feldgarden M."/>
            <person name="Gevers D."/>
            <person name="Allison M.J."/>
            <person name="Humphrey S."/>
            <person name="Young S.K."/>
            <person name="Zeng Q."/>
            <person name="Gargeya S."/>
            <person name="Fitzgerald M."/>
            <person name="Haas B."/>
            <person name="Abouelleil A."/>
            <person name="Alvarado L."/>
            <person name="Arachchi H.M."/>
            <person name="Berlin A."/>
            <person name="Brown A."/>
            <person name="Chapman S.B."/>
            <person name="Chen Z."/>
            <person name="Dunbar C."/>
            <person name="Freedman E."/>
            <person name="Gearin G."/>
            <person name="Goldberg J."/>
            <person name="Griggs A."/>
            <person name="Gujja S."/>
            <person name="Heiman D."/>
            <person name="Howarth C."/>
            <person name="Larson L."/>
            <person name="Lui A."/>
            <person name="MacDonald P.J.P."/>
            <person name="Montmayeur A."/>
            <person name="Murphy C."/>
            <person name="Neiman D."/>
            <person name="Pearson M."/>
            <person name="Priest M."/>
            <person name="Roberts A."/>
            <person name="Saif S."/>
            <person name="Shea T."/>
            <person name="Shenoy N."/>
            <person name="Sisk P."/>
            <person name="Stolte C."/>
            <person name="Sykes S."/>
            <person name="Wortman J."/>
            <person name="Nusbaum C."/>
            <person name="Birren B."/>
        </authorList>
    </citation>
    <scope>NUCLEOTIDE SEQUENCE [LARGE SCALE GENOMIC DNA]</scope>
    <source>
        <strain evidence="7">HOxBLS</strain>
    </source>
</reference>
<dbReference type="HOGENOM" id="CLU_041771_2_2_4"/>
<dbReference type="AlphaFoldDB" id="C3X637"/>
<gene>
    <name evidence="7" type="ORF">OFAG_01826</name>
</gene>
<dbReference type="PANTHER" id="PTHR21716:SF4">
    <property type="entry name" value="TRANSMEMBRANE PROTEIN 245"/>
    <property type="match status" value="1"/>
</dbReference>
<evidence type="ECO:0000313" key="8">
    <source>
        <dbReference type="Proteomes" id="UP000003973"/>
    </source>
</evidence>
<feature type="transmembrane region" description="Helical" evidence="6">
    <location>
        <begin position="216"/>
        <end position="233"/>
    </location>
</feature>
<evidence type="ECO:0000256" key="6">
    <source>
        <dbReference type="SAM" id="Phobius"/>
    </source>
</evidence>
<feature type="transmembrane region" description="Helical" evidence="6">
    <location>
        <begin position="60"/>
        <end position="84"/>
    </location>
</feature>
<evidence type="ECO:0000256" key="3">
    <source>
        <dbReference type="ARBA" id="ARBA00022692"/>
    </source>
</evidence>
<keyword evidence="5 6" id="KW-0472">Membrane</keyword>
<organism evidence="7 8">
    <name type="scientific">Oxalobacter paraformigenes</name>
    <dbReference type="NCBI Taxonomy" id="556268"/>
    <lineage>
        <taxon>Bacteria</taxon>
        <taxon>Pseudomonadati</taxon>
        <taxon>Pseudomonadota</taxon>
        <taxon>Betaproteobacteria</taxon>
        <taxon>Burkholderiales</taxon>
        <taxon>Oxalobacteraceae</taxon>
        <taxon>Oxalobacter</taxon>
    </lineage>
</organism>
<feature type="transmembrane region" description="Helical" evidence="6">
    <location>
        <begin position="12"/>
        <end position="39"/>
    </location>
</feature>
<evidence type="ECO:0000256" key="4">
    <source>
        <dbReference type="ARBA" id="ARBA00022989"/>
    </source>
</evidence>
<dbReference type="RefSeq" id="WP_005878587.1">
    <property type="nucleotide sequence ID" value="NZ_CABMNL010000001.1"/>
</dbReference>
<feature type="transmembrane region" description="Helical" evidence="6">
    <location>
        <begin position="271"/>
        <end position="289"/>
    </location>
</feature>
<feature type="transmembrane region" description="Helical" evidence="6">
    <location>
        <begin position="158"/>
        <end position="176"/>
    </location>
</feature>
<name>C3X637_9BURK</name>
<feature type="transmembrane region" description="Helical" evidence="6">
    <location>
        <begin position="239"/>
        <end position="264"/>
    </location>
</feature>
<accession>C3X637</accession>
<evidence type="ECO:0000256" key="2">
    <source>
        <dbReference type="ARBA" id="ARBA00009773"/>
    </source>
</evidence>
<evidence type="ECO:0000313" key="7">
    <source>
        <dbReference type="EMBL" id="EEO28673.1"/>
    </source>
</evidence>
<evidence type="ECO:0000256" key="1">
    <source>
        <dbReference type="ARBA" id="ARBA00004141"/>
    </source>
</evidence>
<comment type="caution">
    <text evidence="7">The sequence shown here is derived from an EMBL/GenBank/DDBJ whole genome shotgun (WGS) entry which is preliminary data.</text>
</comment>
<dbReference type="PANTHER" id="PTHR21716">
    <property type="entry name" value="TRANSMEMBRANE PROTEIN"/>
    <property type="match status" value="1"/>
</dbReference>
<comment type="subcellular location">
    <subcellularLocation>
        <location evidence="1">Membrane</location>
        <topology evidence="1">Multi-pass membrane protein</topology>
    </subcellularLocation>
</comment>
<dbReference type="GO" id="GO:0016020">
    <property type="term" value="C:membrane"/>
    <property type="evidence" value="ECO:0007669"/>
    <property type="project" value="UniProtKB-SubCell"/>
</dbReference>
<proteinExistence type="inferred from homology"/>
<dbReference type="Proteomes" id="UP000003973">
    <property type="component" value="Unassembled WGS sequence"/>
</dbReference>
<dbReference type="EMBL" id="ACDP02000002">
    <property type="protein sequence ID" value="EEO28673.1"/>
    <property type="molecule type" value="Genomic_DNA"/>
</dbReference>
<dbReference type="Pfam" id="PF01594">
    <property type="entry name" value="AI-2E_transport"/>
    <property type="match status" value="1"/>
</dbReference>
<protein>
    <recommendedName>
        <fullName evidence="9">AI-2E family transporter</fullName>
    </recommendedName>
</protein>
<comment type="similarity">
    <text evidence="2">Belongs to the autoinducer-2 exporter (AI-2E) (TC 2.A.86) family.</text>
</comment>
<evidence type="ECO:0008006" key="9">
    <source>
        <dbReference type="Google" id="ProtNLM"/>
    </source>
</evidence>
<sequence length="365" mass="39755">MKQPEPHGKVFILFLSVVTVAFFWILLPFYGAVFWGFILAVMFMPLNDRFLAKIPGRKNLAALLTLSVCLLIVIIPLIVVIIALTQESAALYQKILTRSISFDASFQFIVSKLPDWAIDLLNHSGITTLAEFQQKISSGLLQASQYIAGKLFVIGQNILDFAISFGLMLYLLFFLLRDGNELAARIRKLIPLANEQKTLLLNKFTGVIRATVKGNLVVAIVQGALGGLIFWFLGIEAALLWGAIMSVLSLLPAGSGVIWVPVAIYFLATGAVLKGVILLAFGVLVIGLIDNFLRPLLVGKDTQMPDYLVLVSTIGGMALFGLNGFVIGPVIAALFITAWGLYSAISQFSSTDNSSPTEKQEDWPS</sequence>
<dbReference type="InterPro" id="IPR002549">
    <property type="entry name" value="AI-2E-like"/>
</dbReference>
<dbReference type="eggNOG" id="COG0628">
    <property type="taxonomic scope" value="Bacteria"/>
</dbReference>